<dbReference type="EMBL" id="CP016809">
    <property type="protein sequence ID" value="ANY72008.1"/>
    <property type="molecule type" value="Genomic_DNA"/>
</dbReference>
<keyword evidence="7 10" id="KW-0464">Manganese</keyword>
<feature type="binding site" evidence="10">
    <location>
        <position position="102"/>
    </location>
    <ligand>
        <name>Mn(2+)</name>
        <dbReference type="ChEBI" id="CHEBI:29035"/>
        <label>1</label>
    </ligand>
</feature>
<gene>
    <name evidence="14" type="ORF">BBD41_05055</name>
</gene>
<evidence type="ECO:0000256" key="2">
    <source>
        <dbReference type="ARBA" id="ARBA00012168"/>
    </source>
</evidence>
<dbReference type="GO" id="GO:0000050">
    <property type="term" value="P:urea cycle"/>
    <property type="evidence" value="ECO:0007669"/>
    <property type="project" value="UniProtKB-UniPathway"/>
</dbReference>
<dbReference type="InterPro" id="IPR023696">
    <property type="entry name" value="Ureohydrolase_dom_sf"/>
</dbReference>
<dbReference type="CDD" id="cd09989">
    <property type="entry name" value="Arginase"/>
    <property type="match status" value="1"/>
</dbReference>
<dbReference type="Pfam" id="PF00491">
    <property type="entry name" value="Arginase"/>
    <property type="match status" value="1"/>
</dbReference>
<dbReference type="PANTHER" id="PTHR43782:SF3">
    <property type="entry name" value="ARGINASE"/>
    <property type="match status" value="1"/>
</dbReference>
<keyword evidence="4 13" id="KW-0056">Arginine metabolism</keyword>
<evidence type="ECO:0000256" key="12">
    <source>
        <dbReference type="RuleBase" id="RU003684"/>
    </source>
</evidence>
<dbReference type="PRINTS" id="PR00116">
    <property type="entry name" value="ARGINASE"/>
</dbReference>
<comment type="catalytic activity">
    <reaction evidence="8 13">
        <text>L-arginine + H2O = urea + L-ornithine</text>
        <dbReference type="Rhea" id="RHEA:20569"/>
        <dbReference type="ChEBI" id="CHEBI:15377"/>
        <dbReference type="ChEBI" id="CHEBI:16199"/>
        <dbReference type="ChEBI" id="CHEBI:32682"/>
        <dbReference type="ChEBI" id="CHEBI:46911"/>
        <dbReference type="EC" id="3.5.3.1"/>
    </reaction>
</comment>
<evidence type="ECO:0000256" key="13">
    <source>
        <dbReference type="RuleBase" id="RU361159"/>
    </source>
</evidence>
<dbReference type="PROSITE" id="PS51409">
    <property type="entry name" value="ARGINASE_2"/>
    <property type="match status" value="1"/>
</dbReference>
<evidence type="ECO:0000256" key="3">
    <source>
        <dbReference type="ARBA" id="ARBA00018123"/>
    </source>
</evidence>
<name>A0A1B2DWB8_9BACL</name>
<evidence type="ECO:0000256" key="6">
    <source>
        <dbReference type="ARBA" id="ARBA00022801"/>
    </source>
</evidence>
<evidence type="ECO:0000256" key="10">
    <source>
        <dbReference type="PIRSR" id="PIRSR036979-1"/>
    </source>
</evidence>
<evidence type="ECO:0000256" key="1">
    <source>
        <dbReference type="ARBA" id="ARBA00005098"/>
    </source>
</evidence>
<dbReference type="InterPro" id="IPR014033">
    <property type="entry name" value="Arginase"/>
</dbReference>
<dbReference type="RefSeq" id="WP_099476895.1">
    <property type="nucleotide sequence ID" value="NZ_CP016809.1"/>
</dbReference>
<sequence length="302" mass="32041">MTNHRFSQVSVFSVPFDRGAARRGAAQGPEALFRAGLARKLEALGVQYTAERLAPPPHAKGTARDGRLKNLPEVIGVNEALAARVHAAAEAGHFPLVLGGDHSLAIGTLAGLTRHYRRMGVIWVDAHSDLNTPDTTPSGNIHGMSLAVGLGKGDARLTAISCDGSSISPEHVVLIGARSLDQGERELIRREGITCYTMQDIDRLGMFRVMEEAIRIASSGTDGVHLSFDIDSVDPSIAPGTGTPVPGGLSYREAHLALETLHEAGILSSAEFVENNPLLDSGQRTSRLLVGLISSLLGERIL</sequence>
<dbReference type="UniPathway" id="UPA00158">
    <property type="reaction ID" value="UER00270"/>
</dbReference>
<evidence type="ECO:0000256" key="8">
    <source>
        <dbReference type="ARBA" id="ARBA00047391"/>
    </source>
</evidence>
<protein>
    <recommendedName>
        <fullName evidence="3 9">Arginase</fullName>
        <ecNumber evidence="2 9">3.5.3.1</ecNumber>
    </recommendedName>
</protein>
<organism evidence="14">
    <name type="scientific">Paenibacillus ihbetae</name>
    <dbReference type="NCBI Taxonomy" id="1870820"/>
    <lineage>
        <taxon>Bacteria</taxon>
        <taxon>Bacillati</taxon>
        <taxon>Bacillota</taxon>
        <taxon>Bacilli</taxon>
        <taxon>Bacillales</taxon>
        <taxon>Paenibacillaceae</taxon>
        <taxon>Paenibacillus</taxon>
    </lineage>
</organism>
<dbReference type="PIRSF" id="PIRSF036979">
    <property type="entry name" value="Arginase"/>
    <property type="match status" value="1"/>
</dbReference>
<reference evidence="14" key="1">
    <citation type="submission" date="2016-08" db="EMBL/GenBank/DDBJ databases">
        <title>Complete Genome Seqeunce of Paenibacillus sp. nov. IHBB 9852 from high altitute lake of Indian trans-Himalayas.</title>
        <authorList>
            <person name="Kiran S."/>
            <person name="Swarnkar M.K."/>
            <person name="Rana A."/>
            <person name="Tewari R."/>
            <person name="Gulati A."/>
        </authorList>
    </citation>
    <scope>NUCLEOTIDE SEQUENCE [LARGE SCALE GENOMIC DNA]</scope>
    <source>
        <strain evidence="14">IHBB 9852</strain>
    </source>
</reference>
<comment type="cofactor">
    <cofactor evidence="10 13">
        <name>Mn(2+)</name>
        <dbReference type="ChEBI" id="CHEBI:29035"/>
    </cofactor>
    <text evidence="10 13">Binds 2 manganese ions per subunit.</text>
</comment>
<keyword evidence="6 12" id="KW-0378">Hydrolase</keyword>
<evidence type="ECO:0000256" key="5">
    <source>
        <dbReference type="ARBA" id="ARBA00022723"/>
    </source>
</evidence>
<dbReference type="NCBIfam" id="TIGR01229">
    <property type="entry name" value="rocF_arginase"/>
    <property type="match status" value="1"/>
</dbReference>
<dbReference type="EC" id="3.5.3.1" evidence="2 9"/>
<evidence type="ECO:0000256" key="4">
    <source>
        <dbReference type="ARBA" id="ARBA00022503"/>
    </source>
</evidence>
<dbReference type="AlphaFoldDB" id="A0A1B2DWB8"/>
<dbReference type="InterPro" id="IPR020855">
    <property type="entry name" value="Ureohydrolase_Mn_BS"/>
</dbReference>
<dbReference type="PROSITE" id="PS01053">
    <property type="entry name" value="ARGINASE_1"/>
    <property type="match status" value="1"/>
</dbReference>
<feature type="binding site" evidence="10">
    <location>
        <position position="125"/>
    </location>
    <ligand>
        <name>Mn(2+)</name>
        <dbReference type="ChEBI" id="CHEBI:29035"/>
        <label>1</label>
    </ligand>
</feature>
<keyword evidence="5 10" id="KW-0479">Metal-binding</keyword>
<feature type="binding site" evidence="10">
    <location>
        <position position="129"/>
    </location>
    <ligand>
        <name>Mn(2+)</name>
        <dbReference type="ChEBI" id="CHEBI:29035"/>
        <label>1</label>
    </ligand>
</feature>
<dbReference type="GO" id="GO:0030145">
    <property type="term" value="F:manganese ion binding"/>
    <property type="evidence" value="ECO:0007669"/>
    <property type="project" value="TreeGrafter"/>
</dbReference>
<evidence type="ECO:0000313" key="14">
    <source>
        <dbReference type="EMBL" id="ANY72008.1"/>
    </source>
</evidence>
<comment type="pathway">
    <text evidence="1">Nitrogen metabolism; urea cycle; L-ornithine and urea from L-arginine: step 1/1.</text>
</comment>
<dbReference type="InterPro" id="IPR006035">
    <property type="entry name" value="Ureohydrolase"/>
</dbReference>
<comment type="similarity">
    <text evidence="11 12">Belongs to the arginase family.</text>
</comment>
<evidence type="ECO:0000256" key="7">
    <source>
        <dbReference type="ARBA" id="ARBA00023211"/>
    </source>
</evidence>
<evidence type="ECO:0000256" key="9">
    <source>
        <dbReference type="NCBIfam" id="TIGR01229"/>
    </source>
</evidence>
<dbReference type="Gene3D" id="3.40.800.10">
    <property type="entry name" value="Ureohydrolase domain"/>
    <property type="match status" value="1"/>
</dbReference>
<dbReference type="GO" id="GO:0005737">
    <property type="term" value="C:cytoplasm"/>
    <property type="evidence" value="ECO:0007669"/>
    <property type="project" value="TreeGrafter"/>
</dbReference>
<dbReference type="SUPFAM" id="SSF52768">
    <property type="entry name" value="Arginase/deacetylase"/>
    <property type="match status" value="1"/>
</dbReference>
<evidence type="ECO:0000256" key="11">
    <source>
        <dbReference type="PROSITE-ProRule" id="PRU00742"/>
    </source>
</evidence>
<dbReference type="FunFam" id="3.40.800.10:FF:000012">
    <property type="entry name" value="Arginase"/>
    <property type="match status" value="1"/>
</dbReference>
<feature type="binding site" evidence="10">
    <location>
        <position position="127"/>
    </location>
    <ligand>
        <name>Mn(2+)</name>
        <dbReference type="ChEBI" id="CHEBI:29035"/>
        <label>1</label>
    </ligand>
</feature>
<dbReference type="KEGG" id="pib:BBD41_05055"/>
<proteinExistence type="inferred from homology"/>
<dbReference type="GO" id="GO:0004053">
    <property type="term" value="F:arginase activity"/>
    <property type="evidence" value="ECO:0007669"/>
    <property type="project" value="UniProtKB-UniRule"/>
</dbReference>
<accession>A0A1B2DWB8</accession>
<dbReference type="PANTHER" id="PTHR43782">
    <property type="entry name" value="ARGINASE"/>
    <property type="match status" value="1"/>
</dbReference>
<feature type="binding site" evidence="10">
    <location>
        <position position="231"/>
    </location>
    <ligand>
        <name>Mn(2+)</name>
        <dbReference type="ChEBI" id="CHEBI:29035"/>
        <label>1</label>
    </ligand>
</feature>
<dbReference type="GO" id="GO:0006525">
    <property type="term" value="P:arginine metabolic process"/>
    <property type="evidence" value="ECO:0007669"/>
    <property type="project" value="UniProtKB-KW"/>
</dbReference>
<feature type="binding site" evidence="10">
    <location>
        <position position="229"/>
    </location>
    <ligand>
        <name>Mn(2+)</name>
        <dbReference type="ChEBI" id="CHEBI:29035"/>
        <label>1</label>
    </ligand>
</feature>